<dbReference type="Proteomes" id="UP001488838">
    <property type="component" value="Unassembled WGS sequence"/>
</dbReference>
<dbReference type="CDD" id="cd22297">
    <property type="entry name" value="PSMD4_RAZUL"/>
    <property type="match status" value="1"/>
</dbReference>
<dbReference type="InterPro" id="IPR036465">
    <property type="entry name" value="vWFA_dom_sf"/>
</dbReference>
<evidence type="ECO:0000313" key="3">
    <source>
        <dbReference type="Proteomes" id="UP001488838"/>
    </source>
</evidence>
<accession>A0AAW0HTL8</accession>
<name>A0AAW0HTL8_MYOGA</name>
<dbReference type="Gene3D" id="3.40.50.410">
    <property type="entry name" value="von Willebrand factor, type A domain"/>
    <property type="match status" value="1"/>
</dbReference>
<evidence type="ECO:0000313" key="2">
    <source>
        <dbReference type="EMBL" id="KAK7805363.1"/>
    </source>
</evidence>
<reference evidence="2 3" key="1">
    <citation type="journal article" date="2023" name="bioRxiv">
        <title>Conserved and derived expression patterns and positive selection on dental genes reveal complex evolutionary context of ever-growing rodent molars.</title>
        <authorList>
            <person name="Calamari Z.T."/>
            <person name="Song A."/>
            <person name="Cohen E."/>
            <person name="Akter M."/>
            <person name="Roy R.D."/>
            <person name="Hallikas O."/>
            <person name="Christensen M.M."/>
            <person name="Li P."/>
            <person name="Marangoni P."/>
            <person name="Jernvall J."/>
            <person name="Klein O.D."/>
        </authorList>
    </citation>
    <scope>NUCLEOTIDE SEQUENCE [LARGE SCALE GENOMIC DNA]</scope>
    <source>
        <strain evidence="2">V071</strain>
    </source>
</reference>
<organism evidence="2 3">
    <name type="scientific">Myodes glareolus</name>
    <name type="common">Bank vole</name>
    <name type="synonym">Clethrionomys glareolus</name>
    <dbReference type="NCBI Taxonomy" id="447135"/>
    <lineage>
        <taxon>Eukaryota</taxon>
        <taxon>Metazoa</taxon>
        <taxon>Chordata</taxon>
        <taxon>Craniata</taxon>
        <taxon>Vertebrata</taxon>
        <taxon>Euteleostomi</taxon>
        <taxon>Mammalia</taxon>
        <taxon>Eutheria</taxon>
        <taxon>Euarchontoglires</taxon>
        <taxon>Glires</taxon>
        <taxon>Rodentia</taxon>
        <taxon>Myomorpha</taxon>
        <taxon>Muroidea</taxon>
        <taxon>Cricetidae</taxon>
        <taxon>Arvicolinae</taxon>
        <taxon>Myodes</taxon>
    </lineage>
</organism>
<dbReference type="InterPro" id="IPR049590">
    <property type="entry name" value="PSMD4_RAZUL-like"/>
</dbReference>
<evidence type="ECO:0000256" key="1">
    <source>
        <dbReference type="ARBA" id="ARBA00022737"/>
    </source>
</evidence>
<dbReference type="InterPro" id="IPR027040">
    <property type="entry name" value="PSMD4"/>
</dbReference>
<dbReference type="GO" id="GO:0008540">
    <property type="term" value="C:proteasome regulatory particle, base subcomplex"/>
    <property type="evidence" value="ECO:0007669"/>
    <property type="project" value="TreeGrafter"/>
</dbReference>
<dbReference type="GO" id="GO:0031593">
    <property type="term" value="F:polyubiquitin modification-dependent protein binding"/>
    <property type="evidence" value="ECO:0007669"/>
    <property type="project" value="TreeGrafter"/>
</dbReference>
<dbReference type="EMBL" id="JBBHLL010000343">
    <property type="protein sequence ID" value="KAK7805363.1"/>
    <property type="molecule type" value="Genomic_DNA"/>
</dbReference>
<dbReference type="GO" id="GO:0005634">
    <property type="term" value="C:nucleus"/>
    <property type="evidence" value="ECO:0007669"/>
    <property type="project" value="TreeGrafter"/>
</dbReference>
<sequence>MFFESDNFFGAYDEQLGMHLSSQTADKKSLSSLAVQKERQLLHKLCAAVVRSMVEARPFLISIFNSIGTLNGQPTVFAAARRLCHDPLDRVRAGRVPRIDYKAMNASSHYKTGKEIECYLLAIHKVADHHGPSGGYSGPSRKAESQCNLRASLSDSNRYIRNGDFISTQLLAQHSALILPLELKGPSNFENNMGLITLANDCEVLTTLIPDTGHIRSKLHTGKITFCMGIRVVHLALKHWQGKIHKIHVIALPNASRKKKVNEVINSGKEEVNTQKLTVFVSTLNSKDKTGSHQPTVPPGPSLTDALIASPILATEGSTILGLSAIDFGSAVDPSVDLELALVRRCRCQLSHGLIGASQKDDYDVMQDPEFLQGVLENFPGVHPNNEAVRNAMGSVGS</sequence>
<keyword evidence="3" id="KW-1185">Reference proteome</keyword>
<comment type="caution">
    <text evidence="2">The sequence shown here is derived from an EMBL/GenBank/DDBJ whole genome shotgun (WGS) entry which is preliminary data.</text>
</comment>
<dbReference type="GO" id="GO:0043161">
    <property type="term" value="P:proteasome-mediated ubiquitin-dependent protein catabolic process"/>
    <property type="evidence" value="ECO:0007669"/>
    <property type="project" value="TreeGrafter"/>
</dbReference>
<dbReference type="PANTHER" id="PTHR10223:SF0">
    <property type="entry name" value="26S PROTEASOME NON-ATPASE REGULATORY SUBUNIT 4"/>
    <property type="match status" value="1"/>
</dbReference>
<dbReference type="GO" id="GO:0005829">
    <property type="term" value="C:cytosol"/>
    <property type="evidence" value="ECO:0007669"/>
    <property type="project" value="TreeGrafter"/>
</dbReference>
<dbReference type="AlphaFoldDB" id="A0AAW0HTL8"/>
<keyword evidence="1" id="KW-0677">Repeat</keyword>
<protein>
    <submittedName>
        <fullName evidence="2">Uncharacterized protein</fullName>
    </submittedName>
</protein>
<gene>
    <name evidence="2" type="ORF">U0070_025570</name>
</gene>
<dbReference type="PANTHER" id="PTHR10223">
    <property type="entry name" value="26S PROTEASOME NON-ATPASE REGULATORY SUBUNIT 4"/>
    <property type="match status" value="1"/>
</dbReference>
<proteinExistence type="predicted"/>